<dbReference type="GO" id="GO:0005829">
    <property type="term" value="C:cytosol"/>
    <property type="evidence" value="ECO:0007669"/>
    <property type="project" value="TreeGrafter"/>
</dbReference>
<keyword evidence="3" id="KW-1185">Reference proteome</keyword>
<dbReference type="InterPro" id="IPR012939">
    <property type="entry name" value="Glyco_hydro_92"/>
</dbReference>
<dbReference type="PANTHER" id="PTHR12143">
    <property type="entry name" value="PEPTIDE N-GLYCANASE PNGASE -RELATED"/>
    <property type="match status" value="1"/>
</dbReference>
<accession>A0AAV5AJP5</accession>
<dbReference type="GO" id="GO:0005634">
    <property type="term" value="C:nucleus"/>
    <property type="evidence" value="ECO:0007669"/>
    <property type="project" value="TreeGrafter"/>
</dbReference>
<dbReference type="FunFam" id="3.30.2080.10:FF:000001">
    <property type="entry name" value="Alpha-1,2-mannosidase subfamily"/>
    <property type="match status" value="1"/>
</dbReference>
<evidence type="ECO:0000259" key="1">
    <source>
        <dbReference type="Pfam" id="PF07971"/>
    </source>
</evidence>
<dbReference type="GO" id="GO:0006516">
    <property type="term" value="P:glycoprotein catabolic process"/>
    <property type="evidence" value="ECO:0007669"/>
    <property type="project" value="TreeGrafter"/>
</dbReference>
<sequence length="166" mass="18320">MYDLVPTFLYNYAGQPAKTVNRVMLTLNQFFNTSNNGLPGNDDSGAMGAYAVWTHLGLYPVAGQDTYLLCRPFFPKITIQNQATGAISTIISTNFSAENIYVQSAKLNGVTYTKNWISHELFSKGGTLELVMGSNPNSAWGTGKDDLPPSLNYHFLLLLRSQIQIE</sequence>
<evidence type="ECO:0000313" key="3">
    <source>
        <dbReference type="Proteomes" id="UP001050691"/>
    </source>
</evidence>
<name>A0AAV5AJP5_9AGAM</name>
<reference evidence="2" key="1">
    <citation type="submission" date="2021-10" db="EMBL/GenBank/DDBJ databases">
        <title>De novo Genome Assembly of Clathrus columnatus (Basidiomycota, Fungi) Using Illumina and Nanopore Sequence Data.</title>
        <authorList>
            <person name="Ogiso-Tanaka E."/>
            <person name="Itagaki H."/>
            <person name="Hosoya T."/>
            <person name="Hosaka K."/>
        </authorList>
    </citation>
    <scope>NUCLEOTIDE SEQUENCE</scope>
    <source>
        <strain evidence="2">MO-923</strain>
    </source>
</reference>
<evidence type="ECO:0000313" key="2">
    <source>
        <dbReference type="EMBL" id="GJJ13713.1"/>
    </source>
</evidence>
<dbReference type="EMBL" id="BPWL01000009">
    <property type="protein sequence ID" value="GJJ13713.1"/>
    <property type="molecule type" value="Genomic_DNA"/>
</dbReference>
<dbReference type="Pfam" id="PF07971">
    <property type="entry name" value="Glyco_hydro_92"/>
    <property type="match status" value="1"/>
</dbReference>
<comment type="caution">
    <text evidence="2">The sequence shown here is derived from an EMBL/GenBank/DDBJ whole genome shotgun (WGS) entry which is preliminary data.</text>
</comment>
<organism evidence="2 3">
    <name type="scientific">Clathrus columnatus</name>
    <dbReference type="NCBI Taxonomy" id="1419009"/>
    <lineage>
        <taxon>Eukaryota</taxon>
        <taxon>Fungi</taxon>
        <taxon>Dikarya</taxon>
        <taxon>Basidiomycota</taxon>
        <taxon>Agaricomycotina</taxon>
        <taxon>Agaricomycetes</taxon>
        <taxon>Phallomycetidae</taxon>
        <taxon>Phallales</taxon>
        <taxon>Clathraceae</taxon>
        <taxon>Clathrus</taxon>
    </lineage>
</organism>
<dbReference type="Gene3D" id="3.30.2080.10">
    <property type="entry name" value="GH92 mannosidase domain"/>
    <property type="match status" value="1"/>
</dbReference>
<dbReference type="InterPro" id="IPR050883">
    <property type="entry name" value="PNGase"/>
</dbReference>
<dbReference type="Proteomes" id="UP001050691">
    <property type="component" value="Unassembled WGS sequence"/>
</dbReference>
<dbReference type="GO" id="GO:0000224">
    <property type="term" value="F:peptide-N4-(N-acetyl-beta-glucosaminyl)asparagine amidase activity"/>
    <property type="evidence" value="ECO:0007669"/>
    <property type="project" value="TreeGrafter"/>
</dbReference>
<gene>
    <name evidence="2" type="ORF">Clacol_007969</name>
</gene>
<dbReference type="PANTHER" id="PTHR12143:SF42">
    <property type="entry name" value="PUTATIVE SUBFAMILY (AFU_ORTHOLOGUE AFUA_6G13760)-RELATED"/>
    <property type="match status" value="1"/>
</dbReference>
<dbReference type="AlphaFoldDB" id="A0AAV5AJP5"/>
<proteinExistence type="predicted"/>
<protein>
    <recommendedName>
        <fullName evidence="1">Glycosyl hydrolase family 92 domain-containing protein</fullName>
    </recommendedName>
</protein>
<feature type="domain" description="Glycosyl hydrolase family 92" evidence="1">
    <location>
        <begin position="7"/>
        <end position="134"/>
    </location>
</feature>